<name>A7I6C1_METB6</name>
<dbReference type="OrthoDB" id="101311at2157"/>
<dbReference type="EMBL" id="CP000780">
    <property type="protein sequence ID" value="ABS55282.1"/>
    <property type="molecule type" value="Genomic_DNA"/>
</dbReference>
<evidence type="ECO:0000256" key="8">
    <source>
        <dbReference type="ARBA" id="ARBA00023136"/>
    </source>
</evidence>
<keyword evidence="4 9" id="KW-0813">Transport</keyword>
<evidence type="ECO:0000256" key="2">
    <source>
        <dbReference type="ARBA" id="ARBA00004141"/>
    </source>
</evidence>
<sequence>MTGYDPVILFGIFVALVLNFFNGLTDAAQGVATVVATRALSPGKAVFLTGVCNMFGPFVFTTAVAATIGTAIVSSGAMTPATIIVGMLASIALVFSATRIGIPLSSSHALIGGLIGASIAGFGFTAVILPAGSMVLGALGWGVLGAVTGAVVLAAITAALHGDYRFALLIGAICGAGLAIPLAIVFGLLKLTGLFAVVLFIFISPVLGATIAFLFDLLVSHLFRTSRQNRMKRVFTPLQILACLFQATGHGANDGMHAVGVITALLVSAGILATFAVPTWVVLLSAIAIGLGTCFGGWKVVDKMAKGITKIRPYQGFCAGTSGSTTLAFVTMHGIPVSSNHVISGAIVGVGVTRGKNAVHWNVVREMMTAWVITIPLAAACAWAGYMALTLVLPLLP</sequence>
<keyword evidence="8 9" id="KW-0472">Membrane</keyword>
<feature type="transmembrane region" description="Helical" evidence="9">
    <location>
        <begin position="6"/>
        <end position="24"/>
    </location>
</feature>
<evidence type="ECO:0000313" key="10">
    <source>
        <dbReference type="EMBL" id="ABS55282.1"/>
    </source>
</evidence>
<reference evidence="11" key="1">
    <citation type="journal article" date="2015" name="Microbiology">
        <title>Genome of Methanoregula boonei 6A8 reveals adaptations to oligotrophic peatland environments.</title>
        <authorList>
            <person name="Braeuer S."/>
            <person name="Cadillo-Quiroz H."/>
            <person name="Kyrpides N."/>
            <person name="Woyke T."/>
            <person name="Goodwin L."/>
            <person name="Detter C."/>
            <person name="Podell S."/>
            <person name="Yavitt J.B."/>
            <person name="Zinder S.H."/>
        </authorList>
    </citation>
    <scope>NUCLEOTIDE SEQUENCE [LARGE SCALE GENOMIC DNA]</scope>
    <source>
        <strain evidence="11">DSM 21154 / JCM 14090 / 6A8</strain>
    </source>
</reference>
<proteinExistence type="inferred from homology"/>
<dbReference type="GO" id="GO:0005315">
    <property type="term" value="F:phosphate transmembrane transporter activity"/>
    <property type="evidence" value="ECO:0007669"/>
    <property type="project" value="InterPro"/>
</dbReference>
<dbReference type="KEGG" id="mbn:Mboo_0764"/>
<evidence type="ECO:0000256" key="7">
    <source>
        <dbReference type="ARBA" id="ARBA00022989"/>
    </source>
</evidence>
<feature type="transmembrane region" description="Helical" evidence="9">
    <location>
        <begin position="109"/>
        <end position="132"/>
    </location>
</feature>
<feature type="transmembrane region" description="Helical" evidence="9">
    <location>
        <begin position="45"/>
        <end position="72"/>
    </location>
</feature>
<dbReference type="GeneID" id="5411147"/>
<keyword evidence="7 9" id="KW-1133">Transmembrane helix</keyword>
<feature type="transmembrane region" description="Helical" evidence="9">
    <location>
        <begin position="138"/>
        <end position="160"/>
    </location>
</feature>
<dbReference type="HOGENOM" id="CLU_015355_1_1_2"/>
<dbReference type="STRING" id="456442.Mboo_0764"/>
<dbReference type="GO" id="GO:0016020">
    <property type="term" value="C:membrane"/>
    <property type="evidence" value="ECO:0007669"/>
    <property type="project" value="UniProtKB-SubCell"/>
</dbReference>
<keyword evidence="6 9" id="KW-0812">Transmembrane</keyword>
<feature type="transmembrane region" description="Helical" evidence="9">
    <location>
        <begin position="283"/>
        <end position="301"/>
    </location>
</feature>
<feature type="transmembrane region" description="Helical" evidence="9">
    <location>
        <begin position="370"/>
        <end position="396"/>
    </location>
</feature>
<feature type="transmembrane region" description="Helical" evidence="9">
    <location>
        <begin position="167"/>
        <end position="189"/>
    </location>
</feature>
<dbReference type="AlphaFoldDB" id="A7I6C1"/>
<evidence type="ECO:0000256" key="1">
    <source>
        <dbReference type="ARBA" id="ARBA00001981"/>
    </source>
</evidence>
<dbReference type="RefSeq" id="WP_012106305.1">
    <property type="nucleotide sequence ID" value="NC_009712.1"/>
</dbReference>
<feature type="transmembrane region" description="Helical" evidence="9">
    <location>
        <begin position="258"/>
        <end position="277"/>
    </location>
</feature>
<comment type="subcellular location">
    <subcellularLocation>
        <location evidence="2 9">Membrane</location>
        <topology evidence="2 9">Multi-pass membrane protein</topology>
    </subcellularLocation>
</comment>
<dbReference type="Proteomes" id="UP000002408">
    <property type="component" value="Chromosome"/>
</dbReference>
<gene>
    <name evidence="10" type="ordered locus">Mboo_0764</name>
</gene>
<comment type="similarity">
    <text evidence="3 9">Belongs to the inorganic phosphate transporter (PiT) (TC 2.A.20) family.</text>
</comment>
<keyword evidence="11" id="KW-1185">Reference proteome</keyword>
<accession>A7I6C1</accession>
<dbReference type="PANTHER" id="PTHR11101">
    <property type="entry name" value="PHOSPHATE TRANSPORTER"/>
    <property type="match status" value="1"/>
</dbReference>
<dbReference type="PANTHER" id="PTHR11101:SF80">
    <property type="entry name" value="PHOSPHATE TRANSPORTER"/>
    <property type="match status" value="1"/>
</dbReference>
<organism evidence="10 11">
    <name type="scientific">Methanoregula boonei (strain DSM 21154 / JCM 14090 / 6A8)</name>
    <dbReference type="NCBI Taxonomy" id="456442"/>
    <lineage>
        <taxon>Archaea</taxon>
        <taxon>Methanobacteriati</taxon>
        <taxon>Methanobacteriota</taxon>
        <taxon>Stenosarchaea group</taxon>
        <taxon>Methanomicrobia</taxon>
        <taxon>Methanomicrobiales</taxon>
        <taxon>Methanoregulaceae</taxon>
        <taxon>Methanoregula</taxon>
    </lineage>
</organism>
<dbReference type="GO" id="GO:0035435">
    <property type="term" value="P:phosphate ion transmembrane transport"/>
    <property type="evidence" value="ECO:0007669"/>
    <property type="project" value="TreeGrafter"/>
</dbReference>
<keyword evidence="5 9" id="KW-0592">Phosphate transport</keyword>
<evidence type="ECO:0000256" key="9">
    <source>
        <dbReference type="RuleBase" id="RU363058"/>
    </source>
</evidence>
<evidence type="ECO:0000313" key="11">
    <source>
        <dbReference type="Proteomes" id="UP000002408"/>
    </source>
</evidence>
<feature type="transmembrane region" description="Helical" evidence="9">
    <location>
        <begin position="195"/>
        <end position="223"/>
    </location>
</feature>
<dbReference type="Pfam" id="PF01384">
    <property type="entry name" value="PHO4"/>
    <property type="match status" value="2"/>
</dbReference>
<comment type="function">
    <text evidence="1">Potential transporter for phosphate.</text>
</comment>
<evidence type="ECO:0000256" key="4">
    <source>
        <dbReference type="ARBA" id="ARBA00022448"/>
    </source>
</evidence>
<evidence type="ECO:0000256" key="6">
    <source>
        <dbReference type="ARBA" id="ARBA00022692"/>
    </source>
</evidence>
<evidence type="ECO:0000256" key="5">
    <source>
        <dbReference type="ARBA" id="ARBA00022592"/>
    </source>
</evidence>
<dbReference type="eggNOG" id="arCOG02267">
    <property type="taxonomic scope" value="Archaea"/>
</dbReference>
<evidence type="ECO:0000256" key="3">
    <source>
        <dbReference type="ARBA" id="ARBA00009916"/>
    </source>
</evidence>
<feature type="transmembrane region" description="Helical" evidence="9">
    <location>
        <begin position="78"/>
        <end position="97"/>
    </location>
</feature>
<dbReference type="InterPro" id="IPR001204">
    <property type="entry name" value="Phos_transporter"/>
</dbReference>
<protein>
    <recommendedName>
        <fullName evidence="9">Phosphate transporter</fullName>
    </recommendedName>
</protein>